<comment type="caution">
    <text evidence="1">The sequence shown here is derived from an EMBL/GenBank/DDBJ whole genome shotgun (WGS) entry which is preliminary data.</text>
</comment>
<sequence>MIQRQTLQAFAPRSKTFYRLVRINGVRYRSEIYPANRQRAQEKGSDTPPQDPTGPHPQNPPPADSSTSYNASNFSRSRSQRAAQASEEVQMLARGTPSPRTRSRLNTNPPVRSRTADPDLGGAAPGGGGQMGDNSGAAREGPTQQGEASLGYAGDAELERLNAPESPEGYEVTEDAQGRLVVTHHGKVRADLVAEKMEEWEEEEEEEDEEFDEDDEEEDDDDEAQYTTQRELQLLEQFDKESPSPVPFKPAKVSKDAFLHLGQSGATIAAGNYEGVVIDRLKFLAERTQDSFRYPPHLARQMLEGKFVAFQDEKEKAKVLAAAKFAKRHPEKAFKPLEQKTQDALLDRLVRGRYGDVNAAPHKNDVLNHIERSTLLNTSYLQSDGQKFLRKVSSLLPSQAAARPGGKAGGRPQARK</sequence>
<proteinExistence type="predicted"/>
<name>A0ACC3SML4_9PEZI</name>
<dbReference type="EMBL" id="JAMKPW020000003">
    <property type="protein sequence ID" value="KAK8219702.1"/>
    <property type="molecule type" value="Genomic_DNA"/>
</dbReference>
<gene>
    <name evidence="1" type="ORF">M8818_000676</name>
</gene>
<organism evidence="1 2">
    <name type="scientific">Zalaria obscura</name>
    <dbReference type="NCBI Taxonomy" id="2024903"/>
    <lineage>
        <taxon>Eukaryota</taxon>
        <taxon>Fungi</taxon>
        <taxon>Dikarya</taxon>
        <taxon>Ascomycota</taxon>
        <taxon>Pezizomycotina</taxon>
        <taxon>Dothideomycetes</taxon>
        <taxon>Dothideomycetidae</taxon>
        <taxon>Dothideales</taxon>
        <taxon>Zalariaceae</taxon>
        <taxon>Zalaria</taxon>
    </lineage>
</organism>
<protein>
    <submittedName>
        <fullName evidence="1">Uncharacterized protein</fullName>
    </submittedName>
</protein>
<accession>A0ACC3SML4</accession>
<reference evidence="1" key="1">
    <citation type="submission" date="2024-02" db="EMBL/GenBank/DDBJ databases">
        <title>Metagenome Assembled Genome of Zalaria obscura JY119.</title>
        <authorList>
            <person name="Vighnesh L."/>
            <person name="Jagadeeshwari U."/>
            <person name="Venkata Ramana C."/>
            <person name="Sasikala C."/>
        </authorList>
    </citation>
    <scope>NUCLEOTIDE SEQUENCE</scope>
    <source>
        <strain evidence="1">JY119</strain>
    </source>
</reference>
<evidence type="ECO:0000313" key="1">
    <source>
        <dbReference type="EMBL" id="KAK8219702.1"/>
    </source>
</evidence>
<evidence type="ECO:0000313" key="2">
    <source>
        <dbReference type="Proteomes" id="UP001320706"/>
    </source>
</evidence>
<dbReference type="Proteomes" id="UP001320706">
    <property type="component" value="Unassembled WGS sequence"/>
</dbReference>
<keyword evidence="2" id="KW-1185">Reference proteome</keyword>